<dbReference type="InterPro" id="IPR036034">
    <property type="entry name" value="PDZ_sf"/>
</dbReference>
<evidence type="ECO:0008006" key="4">
    <source>
        <dbReference type="Google" id="ProtNLM"/>
    </source>
</evidence>
<dbReference type="Gene3D" id="2.30.42.10">
    <property type="match status" value="1"/>
</dbReference>
<gene>
    <name evidence="2" type="ORF">METD_I2980</name>
</gene>
<protein>
    <recommendedName>
        <fullName evidence="4">PDZ domain-containing protein</fullName>
    </recommendedName>
</protein>
<dbReference type="HOGENOM" id="CLU_672352_0_0_5"/>
<dbReference type="Proteomes" id="UP000008070">
    <property type="component" value="Chromosome"/>
</dbReference>
<proteinExistence type="predicted"/>
<evidence type="ECO:0000313" key="2">
    <source>
        <dbReference type="EMBL" id="CAX24634.1"/>
    </source>
</evidence>
<dbReference type="AlphaFoldDB" id="C7CK89"/>
<reference evidence="3" key="1">
    <citation type="journal article" date="2009" name="PLoS ONE">
        <title>Methylobacterium genome sequences: a reference blueprint to investigate microbial metabolism of C1 compounds from natural and industrial sources.</title>
        <authorList>
            <person name="Vuilleumier S."/>
            <person name="Chistoserdova L."/>
            <person name="Lee M.-C."/>
            <person name="Bringel F."/>
            <person name="Lajus A."/>
            <person name="Zhou Y."/>
            <person name="Gourion B."/>
            <person name="Barbe V."/>
            <person name="Chang J."/>
            <person name="Cruveiller S."/>
            <person name="Dossat C."/>
            <person name="Gillett W."/>
            <person name="Gruffaz C."/>
            <person name="Haugen E."/>
            <person name="Hourcade E."/>
            <person name="Levy R."/>
            <person name="Mangenot S."/>
            <person name="Muller E."/>
            <person name="Nadalig T."/>
            <person name="Pagni M."/>
            <person name="Penny C."/>
            <person name="Peyraud R."/>
            <person name="Robinson D.G."/>
            <person name="Roche D."/>
            <person name="Rouy Z."/>
            <person name="Saenampechek C."/>
            <person name="Salvignol G."/>
            <person name="Vallenet D."/>
            <person name="Wu Z."/>
            <person name="Marx C.J."/>
            <person name="Vorholt J.A."/>
            <person name="Olson M.V."/>
            <person name="Kaul R."/>
            <person name="Weissenbach J."/>
            <person name="Medigue C."/>
            <person name="Lidstrom M.E."/>
        </authorList>
    </citation>
    <scope>NUCLEOTIDE SEQUENCE [LARGE SCALE GENOMIC DNA]</scope>
    <source>
        <strain evidence="3">DSM 6343 / CIP 106787 / DM4</strain>
    </source>
</reference>
<sequence>MPLQTLSRSLRPLVLLILALLTACNPPVARVDQVALDWPAEAGDIVALPMQRASGRWLVSISFRRPDGGERRALAWLNMGAPAPVLSKELYRELGLTEGRDLAMRIGAIGVTLGGRSVIDGPGRIGEQELFDLIFAPRRVEAVLPAGLLRHFVVTVDPGAATLTLARPGTQRPRGVPVPIRVNPVSGIAVADAWVDGRTVPLVLDVGAPFTWLRGRTVATWLGRHPGWRHAEGAIGRANLAMADLDLEPTGTVIRLPRIDLAGLALTDVGALGTGPVGGRLGEAALGEIFWDRWQAGVGEPVAGWLGNNVFDTVRLTLDYAYGQSFWERQRASGPGDLDGVGLTLVRRDTGYAVAAVATRDGRPLVPGIEVGDRLLRVDGHPLDGLAPEAALAALSARPGEQRVLELDRSGAVIRVEAEGAGF</sequence>
<dbReference type="GeneID" id="72989894"/>
<organism evidence="2 3">
    <name type="scientific">Methylorubrum extorquens (strain DSM 6343 / CIP 106787 / DM4)</name>
    <name type="common">Methylobacterium extorquens</name>
    <dbReference type="NCBI Taxonomy" id="661410"/>
    <lineage>
        <taxon>Bacteria</taxon>
        <taxon>Pseudomonadati</taxon>
        <taxon>Pseudomonadota</taxon>
        <taxon>Alphaproteobacteria</taxon>
        <taxon>Hyphomicrobiales</taxon>
        <taxon>Methylobacteriaceae</taxon>
        <taxon>Methylorubrum</taxon>
    </lineage>
</organism>
<keyword evidence="1" id="KW-0732">Signal</keyword>
<evidence type="ECO:0000256" key="1">
    <source>
        <dbReference type="SAM" id="SignalP"/>
    </source>
</evidence>
<dbReference type="SUPFAM" id="SSF50156">
    <property type="entry name" value="PDZ domain-like"/>
    <property type="match status" value="1"/>
</dbReference>
<accession>C7CK89</accession>
<feature type="chain" id="PRO_5002975641" description="PDZ domain-containing protein" evidence="1">
    <location>
        <begin position="30"/>
        <end position="423"/>
    </location>
</feature>
<feature type="signal peptide" evidence="1">
    <location>
        <begin position="1"/>
        <end position="29"/>
    </location>
</feature>
<evidence type="ECO:0000313" key="3">
    <source>
        <dbReference type="Proteomes" id="UP000008070"/>
    </source>
</evidence>
<dbReference type="KEGG" id="mdi:METDI2980"/>
<dbReference type="RefSeq" id="WP_015822691.1">
    <property type="nucleotide sequence ID" value="NC_012988.1"/>
</dbReference>
<dbReference type="EMBL" id="FP103042">
    <property type="protein sequence ID" value="CAX24634.1"/>
    <property type="molecule type" value="Genomic_DNA"/>
</dbReference>
<name>C7CK89_METED</name>